<dbReference type="SUPFAM" id="SSF48498">
    <property type="entry name" value="Tetracyclin repressor-like, C-terminal domain"/>
    <property type="match status" value="1"/>
</dbReference>
<evidence type="ECO:0000256" key="3">
    <source>
        <dbReference type="ARBA" id="ARBA00023163"/>
    </source>
</evidence>
<dbReference type="GO" id="GO:0003700">
    <property type="term" value="F:DNA-binding transcription factor activity"/>
    <property type="evidence" value="ECO:0007669"/>
    <property type="project" value="TreeGrafter"/>
</dbReference>
<keyword evidence="8" id="KW-1185">Reference proteome</keyword>
<dbReference type="InterPro" id="IPR001647">
    <property type="entry name" value="HTH_TetR"/>
</dbReference>
<reference evidence="7 8" key="1">
    <citation type="journal article" date="2021" name="Microorganisms">
        <title>Acidisoma silvae sp. nov. and Acidisomacellulosilytica sp. nov., Two Acidophilic Bacteria Isolated from Decaying Wood, Hydrolyzing Cellulose and Producing Poly-3-hydroxybutyrate.</title>
        <authorList>
            <person name="Mieszkin S."/>
            <person name="Pouder E."/>
            <person name="Uroz S."/>
            <person name="Simon-Colin C."/>
            <person name="Alain K."/>
        </authorList>
    </citation>
    <scope>NUCLEOTIDE SEQUENCE [LARGE SCALE GENOMIC DNA]</scope>
    <source>
        <strain evidence="7 8">HW T5.17</strain>
    </source>
</reference>
<dbReference type="Gene3D" id="1.10.10.60">
    <property type="entry name" value="Homeodomain-like"/>
    <property type="match status" value="1"/>
</dbReference>
<evidence type="ECO:0000259" key="6">
    <source>
        <dbReference type="PROSITE" id="PS50977"/>
    </source>
</evidence>
<feature type="region of interest" description="Disordered" evidence="5">
    <location>
        <begin position="1"/>
        <end position="25"/>
    </location>
</feature>
<keyword evidence="1" id="KW-0805">Transcription regulation</keyword>
<dbReference type="Proteomes" id="UP000721844">
    <property type="component" value="Unassembled WGS sequence"/>
</dbReference>
<dbReference type="PRINTS" id="PR00455">
    <property type="entry name" value="HTHTETR"/>
</dbReference>
<evidence type="ECO:0000256" key="5">
    <source>
        <dbReference type="SAM" id="MobiDB-lite"/>
    </source>
</evidence>
<keyword evidence="2 4" id="KW-0238">DNA-binding</keyword>
<evidence type="ECO:0000256" key="4">
    <source>
        <dbReference type="PROSITE-ProRule" id="PRU00335"/>
    </source>
</evidence>
<dbReference type="PROSITE" id="PS01081">
    <property type="entry name" value="HTH_TETR_1"/>
    <property type="match status" value="1"/>
</dbReference>
<gene>
    <name evidence="7" type="ORF">ACELLULO517_23255</name>
</gene>
<feature type="DNA-binding region" description="H-T-H motif" evidence="4">
    <location>
        <begin position="51"/>
        <end position="70"/>
    </location>
</feature>
<comment type="caution">
    <text evidence="7">The sequence shown here is derived from an EMBL/GenBank/DDBJ whole genome shotgun (WGS) entry which is preliminary data.</text>
</comment>
<proteinExistence type="predicted"/>
<dbReference type="Pfam" id="PF09209">
    <property type="entry name" value="CecR_C"/>
    <property type="match status" value="1"/>
</dbReference>
<dbReference type="Gene3D" id="1.10.357.10">
    <property type="entry name" value="Tetracycline Repressor, domain 2"/>
    <property type="match status" value="1"/>
</dbReference>
<dbReference type="PROSITE" id="PS50977">
    <property type="entry name" value="HTH_TETR_2"/>
    <property type="match status" value="1"/>
</dbReference>
<organism evidence="7 8">
    <name type="scientific">Acidisoma cellulosilyticum</name>
    <dbReference type="NCBI Taxonomy" id="2802395"/>
    <lineage>
        <taxon>Bacteria</taxon>
        <taxon>Pseudomonadati</taxon>
        <taxon>Pseudomonadota</taxon>
        <taxon>Alphaproteobacteria</taxon>
        <taxon>Acetobacterales</taxon>
        <taxon>Acidocellaceae</taxon>
        <taxon>Acidisoma</taxon>
    </lineage>
</organism>
<dbReference type="InterPro" id="IPR023772">
    <property type="entry name" value="DNA-bd_HTH_TetR-type_CS"/>
</dbReference>
<dbReference type="InterPro" id="IPR009057">
    <property type="entry name" value="Homeodomain-like_sf"/>
</dbReference>
<accession>A0A964E648</accession>
<feature type="domain" description="HTH tetR-type" evidence="6">
    <location>
        <begin position="28"/>
        <end position="88"/>
    </location>
</feature>
<dbReference type="PANTHER" id="PTHR30055">
    <property type="entry name" value="HTH-TYPE TRANSCRIPTIONAL REGULATOR RUTR"/>
    <property type="match status" value="1"/>
</dbReference>
<dbReference type="PANTHER" id="PTHR30055:SF234">
    <property type="entry name" value="HTH-TYPE TRANSCRIPTIONAL REGULATOR BETI"/>
    <property type="match status" value="1"/>
</dbReference>
<dbReference type="EMBL" id="JAESVA010000011">
    <property type="protein sequence ID" value="MCB8883186.1"/>
    <property type="molecule type" value="Genomic_DNA"/>
</dbReference>
<dbReference type="InterPro" id="IPR015292">
    <property type="entry name" value="Tscrpt_reg_YbiH_C"/>
</dbReference>
<name>A0A964E648_9PROT</name>
<dbReference type="RefSeq" id="WP_227309840.1">
    <property type="nucleotide sequence ID" value="NZ_JAESVA010000011.1"/>
</dbReference>
<evidence type="ECO:0000313" key="7">
    <source>
        <dbReference type="EMBL" id="MCB8883186.1"/>
    </source>
</evidence>
<protein>
    <submittedName>
        <fullName evidence="7">CerR family C-terminal domain-containing protein</fullName>
    </submittedName>
</protein>
<dbReference type="AlphaFoldDB" id="A0A964E648"/>
<sequence length="260" mass="27640">MPSKPLAARAVRSHNTPSAPGDKASRGDVARLRVLNAAVEEFAANGYRGTSTRTLAAQAGVNLAGLSYYFGGKPQLYRAALDHVVRQIDEAIRPVAEKVAAALAGEAVQANEAYPLLLNCLDSWLDIMLGRSGLQWKPSWSLLLTRAAIEPPEGDDWLYHSTASLILKPAAALIAKLLGRPSADEECQIMAIALLGQASAFRRDHDGRLPALGWSSIDAEQRQAIRSVMHRGTAAALVAAGADAKALWGTGDQKTAVEQS</sequence>
<dbReference type="Pfam" id="PF00440">
    <property type="entry name" value="TetR_N"/>
    <property type="match status" value="1"/>
</dbReference>
<dbReference type="InterPro" id="IPR036271">
    <property type="entry name" value="Tet_transcr_reg_TetR-rel_C_sf"/>
</dbReference>
<evidence type="ECO:0000256" key="2">
    <source>
        <dbReference type="ARBA" id="ARBA00023125"/>
    </source>
</evidence>
<dbReference type="GO" id="GO:0000976">
    <property type="term" value="F:transcription cis-regulatory region binding"/>
    <property type="evidence" value="ECO:0007669"/>
    <property type="project" value="TreeGrafter"/>
</dbReference>
<keyword evidence="3" id="KW-0804">Transcription</keyword>
<evidence type="ECO:0000256" key="1">
    <source>
        <dbReference type="ARBA" id="ARBA00023015"/>
    </source>
</evidence>
<dbReference type="SUPFAM" id="SSF46689">
    <property type="entry name" value="Homeodomain-like"/>
    <property type="match status" value="1"/>
</dbReference>
<evidence type="ECO:0000313" key="8">
    <source>
        <dbReference type="Proteomes" id="UP000721844"/>
    </source>
</evidence>
<dbReference type="InterPro" id="IPR050109">
    <property type="entry name" value="HTH-type_TetR-like_transc_reg"/>
</dbReference>